<dbReference type="EMBL" id="SJPM01000010">
    <property type="protein sequence ID" value="TWT93032.1"/>
    <property type="molecule type" value="Genomic_DNA"/>
</dbReference>
<reference evidence="3 4" key="1">
    <citation type="submission" date="2019-02" db="EMBL/GenBank/DDBJ databases">
        <title>Deep-cultivation of Planctomycetes and their phenomic and genomic characterization uncovers novel biology.</title>
        <authorList>
            <person name="Wiegand S."/>
            <person name="Jogler M."/>
            <person name="Boedeker C."/>
            <person name="Pinto D."/>
            <person name="Vollmers J."/>
            <person name="Rivas-Marin E."/>
            <person name="Kohn T."/>
            <person name="Peeters S.H."/>
            <person name="Heuer A."/>
            <person name="Rast P."/>
            <person name="Oberbeckmann S."/>
            <person name="Bunk B."/>
            <person name="Jeske O."/>
            <person name="Meyerdierks A."/>
            <person name="Storesund J.E."/>
            <person name="Kallscheuer N."/>
            <person name="Luecker S."/>
            <person name="Lage O.M."/>
            <person name="Pohl T."/>
            <person name="Merkel B.J."/>
            <person name="Hornburger P."/>
            <person name="Mueller R.-W."/>
            <person name="Bruemmer F."/>
            <person name="Labrenz M."/>
            <person name="Spormann A.M."/>
            <person name="Op Den Camp H."/>
            <person name="Overmann J."/>
            <person name="Amann R."/>
            <person name="Jetten M.S.M."/>
            <person name="Mascher T."/>
            <person name="Medema M.H."/>
            <person name="Devos D.P."/>
            <person name="Kaster A.-K."/>
            <person name="Ovreas L."/>
            <person name="Rohde M."/>
            <person name="Galperin M.Y."/>
            <person name="Jogler C."/>
        </authorList>
    </citation>
    <scope>NUCLEOTIDE SEQUENCE [LARGE SCALE GENOMIC DNA]</scope>
    <source>
        <strain evidence="3 4">Pla100</strain>
    </source>
</reference>
<feature type="transmembrane region" description="Helical" evidence="1">
    <location>
        <begin position="487"/>
        <end position="506"/>
    </location>
</feature>
<feature type="transmembrane region" description="Helical" evidence="1">
    <location>
        <begin position="607"/>
        <end position="631"/>
    </location>
</feature>
<feature type="transmembrane region" description="Helical" evidence="1">
    <location>
        <begin position="672"/>
        <end position="692"/>
    </location>
</feature>
<feature type="transmembrane region" description="Helical" evidence="1">
    <location>
        <begin position="303"/>
        <end position="329"/>
    </location>
</feature>
<dbReference type="GO" id="GO:0080120">
    <property type="term" value="P:CAAX-box protein maturation"/>
    <property type="evidence" value="ECO:0007669"/>
    <property type="project" value="UniProtKB-ARBA"/>
</dbReference>
<feature type="transmembrane region" description="Helical" evidence="1">
    <location>
        <begin position="562"/>
        <end position="587"/>
    </location>
</feature>
<evidence type="ECO:0000256" key="1">
    <source>
        <dbReference type="SAM" id="Phobius"/>
    </source>
</evidence>
<evidence type="ECO:0000313" key="3">
    <source>
        <dbReference type="EMBL" id="TWT93032.1"/>
    </source>
</evidence>
<dbReference type="AlphaFoldDB" id="A0A5C5ZZN5"/>
<protein>
    <submittedName>
        <fullName evidence="3">ABC-2 family transporter protein</fullName>
    </submittedName>
</protein>
<gene>
    <name evidence="3" type="ORF">Pla100_43480</name>
</gene>
<dbReference type="InterPro" id="IPR003675">
    <property type="entry name" value="Rce1/LyrA-like_dom"/>
</dbReference>
<feature type="domain" description="CAAX prenyl protease 2/Lysostaphin resistance protein A-like" evidence="2">
    <location>
        <begin position="609"/>
        <end position="696"/>
    </location>
</feature>
<evidence type="ECO:0000259" key="2">
    <source>
        <dbReference type="Pfam" id="PF02517"/>
    </source>
</evidence>
<dbReference type="NCBIfam" id="NF041647">
    <property type="entry name" value="ABC_perm_CPBP"/>
    <property type="match status" value="1"/>
</dbReference>
<feature type="transmembrane region" description="Helical" evidence="1">
    <location>
        <begin position="41"/>
        <end position="63"/>
    </location>
</feature>
<dbReference type="Pfam" id="PF02517">
    <property type="entry name" value="Rce1-like"/>
    <property type="match status" value="1"/>
</dbReference>
<dbReference type="Pfam" id="PF12679">
    <property type="entry name" value="ABC2_membrane_2"/>
    <property type="match status" value="1"/>
</dbReference>
<organism evidence="3 4">
    <name type="scientific">Neorhodopirellula pilleata</name>
    <dbReference type="NCBI Taxonomy" id="2714738"/>
    <lineage>
        <taxon>Bacteria</taxon>
        <taxon>Pseudomonadati</taxon>
        <taxon>Planctomycetota</taxon>
        <taxon>Planctomycetia</taxon>
        <taxon>Pirellulales</taxon>
        <taxon>Pirellulaceae</taxon>
        <taxon>Neorhodopirellula</taxon>
    </lineage>
</organism>
<keyword evidence="1" id="KW-0472">Membrane</keyword>
<feature type="transmembrane region" description="Helical" evidence="1">
    <location>
        <begin position="382"/>
        <end position="400"/>
    </location>
</feature>
<keyword evidence="1" id="KW-1133">Transmembrane helix</keyword>
<dbReference type="RefSeq" id="WP_146579803.1">
    <property type="nucleotide sequence ID" value="NZ_SJPM01000010.1"/>
</dbReference>
<comment type="caution">
    <text evidence="3">The sequence shown here is derived from an EMBL/GenBank/DDBJ whole genome shotgun (WGS) entry which is preliminary data.</text>
</comment>
<accession>A0A5C5ZZN5</accession>
<dbReference type="Proteomes" id="UP000316213">
    <property type="component" value="Unassembled WGS sequence"/>
</dbReference>
<feature type="transmembrane region" description="Helical" evidence="1">
    <location>
        <begin position="432"/>
        <end position="450"/>
    </location>
</feature>
<name>A0A5C5ZZN5_9BACT</name>
<feature type="transmembrane region" description="Helical" evidence="1">
    <location>
        <begin position="643"/>
        <end position="660"/>
    </location>
</feature>
<feature type="transmembrane region" description="Helical" evidence="1">
    <location>
        <begin position="349"/>
        <end position="370"/>
    </location>
</feature>
<feature type="transmembrane region" description="Helical" evidence="1">
    <location>
        <begin position="255"/>
        <end position="273"/>
    </location>
</feature>
<dbReference type="GO" id="GO:0004175">
    <property type="term" value="F:endopeptidase activity"/>
    <property type="evidence" value="ECO:0007669"/>
    <property type="project" value="UniProtKB-ARBA"/>
</dbReference>
<dbReference type="GO" id="GO:0005886">
    <property type="term" value="C:plasma membrane"/>
    <property type="evidence" value="ECO:0007669"/>
    <property type="project" value="UniProtKB-SubCell"/>
</dbReference>
<dbReference type="PANTHER" id="PTHR43471">
    <property type="entry name" value="ABC TRANSPORTER PERMEASE"/>
    <property type="match status" value="1"/>
</dbReference>
<proteinExistence type="predicted"/>
<keyword evidence="4" id="KW-1185">Reference proteome</keyword>
<dbReference type="GO" id="GO:0140359">
    <property type="term" value="F:ABC-type transporter activity"/>
    <property type="evidence" value="ECO:0007669"/>
    <property type="project" value="InterPro"/>
</dbReference>
<dbReference type="OrthoDB" id="5486437at2"/>
<dbReference type="PANTHER" id="PTHR43471:SF3">
    <property type="entry name" value="ABC TRANSPORTER PERMEASE PROTEIN NATB"/>
    <property type="match status" value="1"/>
</dbReference>
<evidence type="ECO:0000313" key="4">
    <source>
        <dbReference type="Proteomes" id="UP000316213"/>
    </source>
</evidence>
<sequence>MSDSSQQKRRQAMLAGRSRLSAIRLIYFREMRDQLRDRRTLFTIAILPMLLYPLVGMLLLQIAQFTRQHTISVCVVGLEHVNDQSIELKNQSGVEPLLVQVRRDSENDSQTTPSDGGTEKYEFTRSLWESGSTIDVFAYRAEDLAQSADLDDQARRWVRDQVFDCVVCVTAPLRQDVEVGATTGPAVGLFYNIASDQSMVAKDRVTGILNRWRGTWVRSRLADAGVELSLLDPFKINDVDIAPERTREAAFWSKLLPFIMLVWAMTGAFYPAIDLVAGEKERGTLETLLCSPALRGEIVWGKLGAVMSFSMMTAILNASSMLVTSSFVFNQIGIGPDGGSMGSPPLVPMLWLLVALVPLSALFSALALAVAAMARSSKEGQYYLMPLMMVTLPLVLLPMLPGTNLNLGTSLIPVTGMFLLVRSLVEGHHFEALTYLPTVALVTAGCLFAATRWAKRQFESEAVLFGDGDQWELGAWMRHLWRDRQRAATPALALGCGTIILVALFFGKLAVTEMPTTFSGIAMLIYVPQIGFILAPTLLMATMMTTSLKSSLRMTGCSWRTWSLVGLLSVMLHPLYLQVASLVSYMYPISPQALEQMRPFGEQVASAPWLSVILLMAALPAVCEELAFRGFIFGGLLRNQSPVRAVVVTAFMFGISHGVLQQSISASIMGVLLGWVALRTGSVLPGIMIHFGNNALSVSLGRIVDLDLPVVNDFLRVDAISGAPEYHWIWTACGVGVSLACLIGIHRTTQVHDAIESNDALADRIVSGHLVKDPSLKRLVTG</sequence>
<feature type="transmembrane region" description="Helical" evidence="1">
    <location>
        <begin position="518"/>
        <end position="541"/>
    </location>
</feature>
<keyword evidence="1" id="KW-0812">Transmembrane</keyword>